<dbReference type="GO" id="GO:0005634">
    <property type="term" value="C:nucleus"/>
    <property type="evidence" value="ECO:0007669"/>
    <property type="project" value="TreeGrafter"/>
</dbReference>
<dbReference type="Gene3D" id="3.30.530.20">
    <property type="match status" value="1"/>
</dbReference>
<name>A0AAD2DXA2_9LAMI</name>
<dbReference type="PANTHER" id="PTHR31213">
    <property type="entry name" value="OS08G0374000 PROTEIN-RELATED"/>
    <property type="match status" value="1"/>
</dbReference>
<dbReference type="Proteomes" id="UP000834106">
    <property type="component" value="Chromosome 9"/>
</dbReference>
<gene>
    <name evidence="1" type="ORF">FPE_LOCUS14586</name>
</gene>
<dbReference type="GO" id="GO:0010427">
    <property type="term" value="F:abscisic acid binding"/>
    <property type="evidence" value="ECO:0007669"/>
    <property type="project" value="TreeGrafter"/>
</dbReference>
<dbReference type="PANTHER" id="PTHR31213:SF3">
    <property type="entry name" value="OS02G0226801 PROTEIN"/>
    <property type="match status" value="1"/>
</dbReference>
<organism evidence="1 2">
    <name type="scientific">Fraxinus pennsylvanica</name>
    <dbReference type="NCBI Taxonomy" id="56036"/>
    <lineage>
        <taxon>Eukaryota</taxon>
        <taxon>Viridiplantae</taxon>
        <taxon>Streptophyta</taxon>
        <taxon>Embryophyta</taxon>
        <taxon>Tracheophyta</taxon>
        <taxon>Spermatophyta</taxon>
        <taxon>Magnoliopsida</taxon>
        <taxon>eudicotyledons</taxon>
        <taxon>Gunneridae</taxon>
        <taxon>Pentapetalae</taxon>
        <taxon>asterids</taxon>
        <taxon>lamiids</taxon>
        <taxon>Lamiales</taxon>
        <taxon>Oleaceae</taxon>
        <taxon>Oleeae</taxon>
        <taxon>Fraxinus</taxon>
    </lineage>
</organism>
<dbReference type="InterPro" id="IPR023393">
    <property type="entry name" value="START-like_dom_sf"/>
</dbReference>
<dbReference type="SUPFAM" id="SSF55961">
    <property type="entry name" value="Bet v1-like"/>
    <property type="match status" value="1"/>
</dbReference>
<dbReference type="GO" id="GO:0005737">
    <property type="term" value="C:cytoplasm"/>
    <property type="evidence" value="ECO:0007669"/>
    <property type="project" value="TreeGrafter"/>
</dbReference>
<reference evidence="1" key="1">
    <citation type="submission" date="2023-05" db="EMBL/GenBank/DDBJ databases">
        <authorList>
            <person name="Huff M."/>
        </authorList>
    </citation>
    <scope>NUCLEOTIDE SEQUENCE</scope>
</reference>
<accession>A0AAD2DXA2</accession>
<keyword evidence="2" id="KW-1185">Reference proteome</keyword>
<evidence type="ECO:0000313" key="2">
    <source>
        <dbReference type="Proteomes" id="UP000834106"/>
    </source>
</evidence>
<dbReference type="GO" id="GO:0038023">
    <property type="term" value="F:signaling receptor activity"/>
    <property type="evidence" value="ECO:0007669"/>
    <property type="project" value="TreeGrafter"/>
</dbReference>
<proteinExistence type="predicted"/>
<dbReference type="GO" id="GO:0004864">
    <property type="term" value="F:protein phosphatase inhibitor activity"/>
    <property type="evidence" value="ECO:0007669"/>
    <property type="project" value="TreeGrafter"/>
</dbReference>
<evidence type="ECO:0000313" key="1">
    <source>
        <dbReference type="EMBL" id="CAI9767156.1"/>
    </source>
</evidence>
<dbReference type="EMBL" id="OU503044">
    <property type="protein sequence ID" value="CAI9767156.1"/>
    <property type="molecule type" value="Genomic_DNA"/>
</dbReference>
<protein>
    <submittedName>
        <fullName evidence="1">Uncharacterized protein</fullName>
    </submittedName>
</protein>
<sequence>MGEAGIEVRVVHFRVSQEQEFSSLQSTILRYHTFRSSSSNTCTSLTVQRIDAPATAVWPLYVLLKPLKTTNTSSKAVDWWAVAGDGGVWSFSHVTVVFGLPASTSIERLEMVDDERFVPSFRVVGGEHRLKDYNSITSVNELLNEEERAYTVVLESYVVEIAEGNTREDTRLLVDTIVKLNLQKLRDVAVAFVRGC</sequence>
<dbReference type="InterPro" id="IPR050279">
    <property type="entry name" value="Plant_def-hormone_signal"/>
</dbReference>
<dbReference type="AlphaFoldDB" id="A0AAD2DXA2"/>
<dbReference type="GO" id="GO:0009738">
    <property type="term" value="P:abscisic acid-activated signaling pathway"/>
    <property type="evidence" value="ECO:0007669"/>
    <property type="project" value="TreeGrafter"/>
</dbReference>